<keyword evidence="1" id="KW-0813">Transport</keyword>
<sequence>MVLESVVADLLNRFLGDYVENLNKSQLKLGIWGGKEPLRSPSELDIPFRIKVGQIDKLTLKIPWKNLYGEAVVATLEGLYLLIVPGASIKYDAEKEEKYLQDNKQKELARIEEALQKAAEKDKPKVEKKDTFLEKLATQVIKNVQVKITGIHVKYEDDVSIWNALILCCSHDCLIHSEKWFSAILRKLL</sequence>
<evidence type="ECO:0000313" key="3">
    <source>
        <dbReference type="Ensembl" id="ENSMUNP00000005553.2"/>
    </source>
</evidence>
<dbReference type="InterPro" id="IPR026847">
    <property type="entry name" value="VPS13"/>
</dbReference>
<organism evidence="3 4">
    <name type="scientific">Melopsittacus undulatus</name>
    <name type="common">Budgerigar</name>
    <name type="synonym">Psittacus undulatus</name>
    <dbReference type="NCBI Taxonomy" id="13146"/>
    <lineage>
        <taxon>Eukaryota</taxon>
        <taxon>Metazoa</taxon>
        <taxon>Chordata</taxon>
        <taxon>Craniata</taxon>
        <taxon>Vertebrata</taxon>
        <taxon>Euteleostomi</taxon>
        <taxon>Archelosauria</taxon>
        <taxon>Archosauria</taxon>
        <taxon>Dinosauria</taxon>
        <taxon>Saurischia</taxon>
        <taxon>Theropoda</taxon>
        <taxon>Coelurosauria</taxon>
        <taxon>Aves</taxon>
        <taxon>Neognathae</taxon>
        <taxon>Neoaves</taxon>
        <taxon>Telluraves</taxon>
        <taxon>Australaves</taxon>
        <taxon>Psittaciformes</taxon>
        <taxon>Psittaculidae</taxon>
        <taxon>Melopsittacus</taxon>
    </lineage>
</organism>
<dbReference type="GO" id="GO:0007005">
    <property type="term" value="P:mitochondrion organization"/>
    <property type="evidence" value="ECO:0007669"/>
    <property type="project" value="TreeGrafter"/>
</dbReference>
<feature type="domain" description="Chorein N-terminal" evidence="2">
    <location>
        <begin position="2"/>
        <end position="160"/>
    </location>
</feature>
<protein>
    <recommendedName>
        <fullName evidence="2">Chorein N-terminal domain-containing protein</fullName>
    </recommendedName>
</protein>
<accession>A0A8V5GMZ4</accession>
<reference evidence="3" key="3">
    <citation type="submission" date="2025-09" db="UniProtKB">
        <authorList>
            <consortium name="Ensembl"/>
        </authorList>
    </citation>
    <scope>IDENTIFICATION</scope>
</reference>
<reference evidence="3" key="1">
    <citation type="submission" date="2020-03" db="EMBL/GenBank/DDBJ databases">
        <title>Melopsittacus undulatus (budgerigar) genome, bMelUnd1, maternal haplotype with Z.</title>
        <authorList>
            <person name="Gedman G."/>
            <person name="Mountcastle J."/>
            <person name="Haase B."/>
            <person name="Formenti G."/>
            <person name="Wright T."/>
            <person name="Apodaca J."/>
            <person name="Pelan S."/>
            <person name="Chow W."/>
            <person name="Rhie A."/>
            <person name="Howe K."/>
            <person name="Fedrigo O."/>
            <person name="Jarvis E.D."/>
        </authorList>
    </citation>
    <scope>NUCLEOTIDE SEQUENCE [LARGE SCALE GENOMIC DNA]</scope>
</reference>
<dbReference type="Pfam" id="PF12624">
    <property type="entry name" value="VPS13_N"/>
    <property type="match status" value="1"/>
</dbReference>
<dbReference type="Proteomes" id="UP000694405">
    <property type="component" value="Chromosome 9"/>
</dbReference>
<dbReference type="PANTHER" id="PTHR16166:SF125">
    <property type="entry name" value="INTERMEMBRANE LIPID TRANSFER PROTEIN VPS13C"/>
    <property type="match status" value="1"/>
</dbReference>
<proteinExistence type="predicted"/>
<keyword evidence="4" id="KW-1185">Reference proteome</keyword>
<evidence type="ECO:0000313" key="4">
    <source>
        <dbReference type="Proteomes" id="UP000694405"/>
    </source>
</evidence>
<dbReference type="GO" id="GO:0006623">
    <property type="term" value="P:protein targeting to vacuole"/>
    <property type="evidence" value="ECO:0007669"/>
    <property type="project" value="TreeGrafter"/>
</dbReference>
<evidence type="ECO:0000259" key="2">
    <source>
        <dbReference type="Pfam" id="PF12624"/>
    </source>
</evidence>
<dbReference type="GO" id="GO:0045053">
    <property type="term" value="P:protein retention in Golgi apparatus"/>
    <property type="evidence" value="ECO:0007669"/>
    <property type="project" value="TreeGrafter"/>
</dbReference>
<dbReference type="Ensembl" id="ENSMUNT00000006437.2">
    <property type="protein sequence ID" value="ENSMUNP00000005553.2"/>
    <property type="gene ID" value="ENSMUNG00000004553.2"/>
</dbReference>
<dbReference type="PANTHER" id="PTHR16166">
    <property type="entry name" value="VACUOLAR PROTEIN SORTING-ASSOCIATED PROTEIN VPS13"/>
    <property type="match status" value="1"/>
</dbReference>
<dbReference type="AlphaFoldDB" id="A0A8C6J223"/>
<reference evidence="3" key="2">
    <citation type="submission" date="2025-08" db="UniProtKB">
        <authorList>
            <consortium name="Ensembl"/>
        </authorList>
    </citation>
    <scope>IDENTIFICATION</scope>
</reference>
<dbReference type="InterPro" id="IPR026854">
    <property type="entry name" value="VPS13_N"/>
</dbReference>
<name>A0A8C6J223_MELUD</name>
<accession>A0A8C6J223</accession>
<evidence type="ECO:0000256" key="1">
    <source>
        <dbReference type="ARBA" id="ARBA00022448"/>
    </source>
</evidence>